<gene>
    <name evidence="2" type="ORF">EHE19_007415</name>
</gene>
<evidence type="ECO:0000313" key="2">
    <source>
        <dbReference type="EMBL" id="QNU68238.1"/>
    </source>
</evidence>
<evidence type="ECO:0008006" key="4">
    <source>
        <dbReference type="Google" id="ProtNLM"/>
    </source>
</evidence>
<accession>A0A4U7JJV3</accession>
<dbReference type="OrthoDB" id="1699243at2"/>
<dbReference type="Gene3D" id="2.60.40.1220">
    <property type="match status" value="4"/>
</dbReference>
<dbReference type="InterPro" id="IPR014755">
    <property type="entry name" value="Cu-Rt/internalin_Ig-like"/>
</dbReference>
<dbReference type="Proteomes" id="UP000306409">
    <property type="component" value="Chromosome"/>
</dbReference>
<dbReference type="EMBL" id="CP061336">
    <property type="protein sequence ID" value="QNU68238.1"/>
    <property type="molecule type" value="Genomic_DNA"/>
</dbReference>
<keyword evidence="1" id="KW-0732">Signal</keyword>
<reference evidence="2 3" key="1">
    <citation type="submission" date="2020-09" db="EMBL/GenBank/DDBJ databases">
        <title>Characterization and genome sequencing of Ruminiclostridium sp. nov. MA18.</title>
        <authorList>
            <person name="Rettenmaier R."/>
            <person name="Kowollik M.-L."/>
            <person name="Liebl W."/>
            <person name="Zverlov V."/>
        </authorList>
    </citation>
    <scope>NUCLEOTIDE SEQUENCE [LARGE SCALE GENOMIC DNA]</scope>
    <source>
        <strain evidence="2 3">MA18</strain>
    </source>
</reference>
<sequence>MVLLLKLLKYDDIKWNSNVFKKAYEAGLAADTSYLSKTKDSDSSFTRGDAAIYMNAALNAKINGENNTLIQTLINEGAINADIAKSLGYETESNSQEFINSIKSLNAKQLQVVFSTPMDKSSVEDINYYEIRNKGTEVIKLAQGAVNYNELKQTAVITLNNKISDRLSNLTTAKVIIKKGLKAPNENVLAKNLEYNVKVEDFESPKLISIEKLDEKTIELIFSEPIYDGNNSDTLSSVENFTVYSHYKEYTISKATLSGNIISLSLSESLENTTIFVRFQNNTLSTTNIIRDYAENSVKDNTYSFVLENKITQPDVISVRSTNLKQIQIDFNMAMDKDSIQNIDFYEIKDNLGNTISISPDSIKAEDIKTALITLNDTKLKGITVKVTVKNGIRAENGQTISKDKDFFVTILDNFTPFISSAEIIGEKTFQLIFSEPVYDGTNSDSLNPENFRITHNTDSDEKTPITKELKVKSAKLSDNIITLTLDEALPEGMCIVTVNAASTDAPNAIQDYAGKKVPSSKFAFNYIKEVKVRVLSLNKIEVKFPIEVDSVYAKNIAFYEVKDKGTDLISAIPGGITYSKDYSTFSNIYDIEKKQISNQLPENASYHITSNNYTVITLSKNLTIGTTAKLLIKKGIKTANGETLFEDTEIEFPVSDTVQPKIISYEVIGEQKIKLTLSEPVQTNTNNNILDNTIFDVGNYKTNKVKYNVDIISDIITIDSIKNKDYESEIINYTAPNKIYTYFVSRAELSGNTITLHMGQTNLFQQHL</sequence>
<proteinExistence type="predicted"/>
<evidence type="ECO:0000256" key="1">
    <source>
        <dbReference type="ARBA" id="ARBA00022729"/>
    </source>
</evidence>
<organism evidence="2 3">
    <name type="scientific">Ruminiclostridium herbifermentans</name>
    <dbReference type="NCBI Taxonomy" id="2488810"/>
    <lineage>
        <taxon>Bacteria</taxon>
        <taxon>Bacillati</taxon>
        <taxon>Bacillota</taxon>
        <taxon>Clostridia</taxon>
        <taxon>Eubacteriales</taxon>
        <taxon>Oscillospiraceae</taxon>
        <taxon>Ruminiclostridium</taxon>
    </lineage>
</organism>
<evidence type="ECO:0000313" key="3">
    <source>
        <dbReference type="Proteomes" id="UP000306409"/>
    </source>
</evidence>
<keyword evidence="3" id="KW-1185">Reference proteome</keyword>
<dbReference type="AlphaFoldDB" id="A0A4U7JJV3"/>
<dbReference type="RefSeq" id="WP_137696539.1">
    <property type="nucleotide sequence ID" value="NZ_CP061336.1"/>
</dbReference>
<name>A0A4U7JJV3_9FIRM</name>
<protein>
    <recommendedName>
        <fullName evidence="4">SLH domain-containing protein</fullName>
    </recommendedName>
</protein>
<dbReference type="KEGG" id="rher:EHE19_007415"/>